<dbReference type="GeneID" id="109720849"/>
<protein>
    <submittedName>
        <fullName evidence="4">Pentatricopeptide repeat-containing protein At4g04790, mitochondrial-like isoform X3</fullName>
    </submittedName>
</protein>
<evidence type="ECO:0000313" key="3">
    <source>
        <dbReference type="Proteomes" id="UP000515123"/>
    </source>
</evidence>
<name>A0A6P5G653_ANACO</name>
<reference evidence="3" key="1">
    <citation type="journal article" date="2015" name="Nat. Genet.">
        <title>The pineapple genome and the evolution of CAM photosynthesis.</title>
        <authorList>
            <person name="Ming R."/>
            <person name="VanBuren R."/>
            <person name="Wai C.M."/>
            <person name="Tang H."/>
            <person name="Schatz M.C."/>
            <person name="Bowers J.E."/>
            <person name="Lyons E."/>
            <person name="Wang M.L."/>
            <person name="Chen J."/>
            <person name="Biggers E."/>
            <person name="Zhang J."/>
            <person name="Huang L."/>
            <person name="Zhang L."/>
            <person name="Miao W."/>
            <person name="Zhang J."/>
            <person name="Ye Z."/>
            <person name="Miao C."/>
            <person name="Lin Z."/>
            <person name="Wang H."/>
            <person name="Zhou H."/>
            <person name="Yim W.C."/>
            <person name="Priest H.D."/>
            <person name="Zheng C."/>
            <person name="Woodhouse M."/>
            <person name="Edger P.P."/>
            <person name="Guyot R."/>
            <person name="Guo H.B."/>
            <person name="Guo H."/>
            <person name="Zheng G."/>
            <person name="Singh R."/>
            <person name="Sharma A."/>
            <person name="Min X."/>
            <person name="Zheng Y."/>
            <person name="Lee H."/>
            <person name="Gurtowski J."/>
            <person name="Sedlazeck F.J."/>
            <person name="Harkess A."/>
            <person name="McKain M.R."/>
            <person name="Liao Z."/>
            <person name="Fang J."/>
            <person name="Liu J."/>
            <person name="Zhang X."/>
            <person name="Zhang Q."/>
            <person name="Hu W."/>
            <person name="Qin Y."/>
            <person name="Wang K."/>
            <person name="Chen L.Y."/>
            <person name="Shirley N."/>
            <person name="Lin Y.R."/>
            <person name="Liu L.Y."/>
            <person name="Hernandez A.G."/>
            <person name="Wright C.L."/>
            <person name="Bulone V."/>
            <person name="Tuskan G.A."/>
            <person name="Heath K."/>
            <person name="Zee F."/>
            <person name="Moore P.H."/>
            <person name="Sunkar R."/>
            <person name="Leebens-Mack J.H."/>
            <person name="Mockler T."/>
            <person name="Bennetzen J.L."/>
            <person name="Freeling M."/>
            <person name="Sankoff D."/>
            <person name="Paterson A.H."/>
            <person name="Zhu X."/>
            <person name="Yang X."/>
            <person name="Smith J.A."/>
            <person name="Cushman J.C."/>
            <person name="Paull R.E."/>
            <person name="Yu Q."/>
        </authorList>
    </citation>
    <scope>NUCLEOTIDE SEQUENCE [LARGE SCALE GENOMIC DNA]</scope>
    <source>
        <strain evidence="3">cv. F153</strain>
    </source>
</reference>
<sequence length="836" mass="94012">MSGVLAHSFPRRRRGAANAMGRILLKAFASSSSSSAAASATVKRGATTGSAAEKLATVEEPTTSNAATSLLKAFATSSSATASPPLTNPRTSLKCATASEVLSQLNKAAPENPKPSPAPVENSAVEISSFISSILRGTADASSSFSPEQNNRTQMNNILDIPWFSNAPTTCTNQWRKELSRSRKEKFIFKNTESRRFTKLMTMCANKLGTETTLEFFSKLGRETGVKEYDALIKVCIDKARCSSNEEDSLVQIHKAYQLFLSMKDRGIQIEEESYSPFLIYLIDMKMVQEFQMFSKFFKDENPRSNSRIGYYEMLLWLRVGNEAKIQELCRSVVVASDEVNYGLAESYLLAFCESDRKTELLQFLEVLGIKKISSLKYVKSIFKSLGRLKLESFAERSLLELKVIGTEDENISVLIFDYATSIPNLAVEMIISKFSTLHQRLALIASSASYDKLIALCCDMSEVQMALDIVDHVVQAGLNVSIESFHPIIHACEQSCDLQMVHPIYSVMCQHNLKLKGDTLKSMITLCVKMKDFDGAYNLLSDAKEMGEMPTASMYNVILAGYFREKNNYGVSKVLKDMKSANVKADAETFSYLIFNCDREEDIIKYHDQLRQAGIQITKHVTMALINAFAKLGNFEMAKQEHIRTEGEVDRLCKLLNKLNDLTTWFDGCGRVILYCVDFNHATIAIDLLKQLKMKDELSAYMVIDQMFSHIWETEPVNLKIGMQLLRAIKEELGLQLSRTSLDFLLSTCVKAKDAKCAWEIWSEYETSGLLYNVLTFLRMYQALLASGEKEAWKAAKEMVKRVPKEDAHVLYILKSCKSTYRREPRKASSTEREN</sequence>
<keyword evidence="3" id="KW-1185">Reference proteome</keyword>
<evidence type="ECO:0000256" key="1">
    <source>
        <dbReference type="ARBA" id="ARBA00022737"/>
    </source>
</evidence>
<dbReference type="PANTHER" id="PTHR47262">
    <property type="entry name" value="OS02G0132600 PROTEIN"/>
    <property type="match status" value="1"/>
</dbReference>
<evidence type="ECO:0000313" key="4">
    <source>
        <dbReference type="RefSeq" id="XP_020103789.1"/>
    </source>
</evidence>
<proteinExistence type="predicted"/>
<dbReference type="InterPro" id="IPR011990">
    <property type="entry name" value="TPR-like_helical_dom_sf"/>
</dbReference>
<gene>
    <name evidence="4" type="primary">LOC109720849</name>
</gene>
<organism evidence="3 4">
    <name type="scientific">Ananas comosus</name>
    <name type="common">Pineapple</name>
    <name type="synonym">Ananas ananas</name>
    <dbReference type="NCBI Taxonomy" id="4615"/>
    <lineage>
        <taxon>Eukaryota</taxon>
        <taxon>Viridiplantae</taxon>
        <taxon>Streptophyta</taxon>
        <taxon>Embryophyta</taxon>
        <taxon>Tracheophyta</taxon>
        <taxon>Spermatophyta</taxon>
        <taxon>Magnoliopsida</taxon>
        <taxon>Liliopsida</taxon>
        <taxon>Poales</taxon>
        <taxon>Bromeliaceae</taxon>
        <taxon>Bromelioideae</taxon>
        <taxon>Ananas</taxon>
    </lineage>
</organism>
<feature type="domain" description="PROP1-like PPR" evidence="2">
    <location>
        <begin position="450"/>
        <end position="619"/>
    </location>
</feature>
<dbReference type="OrthoDB" id="767661at2759"/>
<reference evidence="4" key="2">
    <citation type="submission" date="2025-08" db="UniProtKB">
        <authorList>
            <consortium name="RefSeq"/>
        </authorList>
    </citation>
    <scope>IDENTIFICATION</scope>
    <source>
        <tissue evidence="4">Leaf</tissue>
    </source>
</reference>
<dbReference type="Pfam" id="PF17177">
    <property type="entry name" value="PPR_long"/>
    <property type="match status" value="1"/>
</dbReference>
<dbReference type="Gene3D" id="1.25.40.10">
    <property type="entry name" value="Tetratricopeptide repeat domain"/>
    <property type="match status" value="2"/>
</dbReference>
<dbReference type="RefSeq" id="XP_020103789.1">
    <property type="nucleotide sequence ID" value="XM_020248200.1"/>
</dbReference>
<accession>A0A6P5G653</accession>
<dbReference type="InterPro" id="IPR033443">
    <property type="entry name" value="PROP1-like_PPR_dom"/>
</dbReference>
<dbReference type="PANTHER" id="PTHR47262:SF1">
    <property type="entry name" value="OS02G0132600 PROTEIN"/>
    <property type="match status" value="1"/>
</dbReference>
<dbReference type="Proteomes" id="UP000515123">
    <property type="component" value="Linkage group 14"/>
</dbReference>
<keyword evidence="1" id="KW-0677">Repeat</keyword>
<dbReference type="AlphaFoldDB" id="A0A6P5G653"/>
<evidence type="ECO:0000259" key="2">
    <source>
        <dbReference type="Pfam" id="PF17177"/>
    </source>
</evidence>